<dbReference type="InterPro" id="IPR004529">
    <property type="entry name" value="Phe-tRNA-synth_IIc_asu"/>
</dbReference>
<dbReference type="EMBL" id="LCOK01000014">
    <property type="protein sequence ID" value="KKU76709.1"/>
    <property type="molecule type" value="Genomic_DNA"/>
</dbReference>
<evidence type="ECO:0000256" key="10">
    <source>
        <dbReference type="ARBA" id="ARBA00022917"/>
    </source>
</evidence>
<evidence type="ECO:0000259" key="14">
    <source>
        <dbReference type="PROSITE" id="PS50862"/>
    </source>
</evidence>
<evidence type="ECO:0000256" key="5">
    <source>
        <dbReference type="ARBA" id="ARBA00022598"/>
    </source>
</evidence>
<keyword evidence="5 13" id="KW-0436">Ligase</keyword>
<dbReference type="EC" id="6.1.1.20" evidence="13"/>
<reference evidence="15 16" key="1">
    <citation type="journal article" date="2015" name="Nature">
        <title>rRNA introns, odd ribosomes, and small enigmatic genomes across a large radiation of phyla.</title>
        <authorList>
            <person name="Brown C.T."/>
            <person name="Hug L.A."/>
            <person name="Thomas B.C."/>
            <person name="Sharon I."/>
            <person name="Castelle C.J."/>
            <person name="Singh A."/>
            <person name="Wilkins M.J."/>
            <person name="Williams K.H."/>
            <person name="Banfield J.F."/>
        </authorList>
    </citation>
    <scope>NUCLEOTIDE SEQUENCE [LARGE SCALE GENOMIC DNA]</scope>
</reference>
<gene>
    <name evidence="13" type="primary">pheS</name>
    <name evidence="15" type="ORF">UY02_C0014G0013</name>
</gene>
<name>A0A0G1T4I6_9BACT</name>
<comment type="caution">
    <text evidence="15">The sequence shown here is derived from an EMBL/GenBank/DDBJ whole genome shotgun (WGS) entry which is preliminary data.</text>
</comment>
<keyword evidence="7 13" id="KW-0547">Nucleotide-binding</keyword>
<protein>
    <recommendedName>
        <fullName evidence="13">Phenylalanine--tRNA ligase alpha subunit</fullName>
        <ecNumber evidence="13">6.1.1.20</ecNumber>
    </recommendedName>
    <alternativeName>
        <fullName evidence="13">Phenylalanyl-tRNA synthetase alpha subunit</fullName>
        <shortName evidence="13">PheRS</shortName>
    </alternativeName>
</protein>
<keyword evidence="8 13" id="KW-0067">ATP-binding</keyword>
<dbReference type="SUPFAM" id="SSF46589">
    <property type="entry name" value="tRNA-binding arm"/>
    <property type="match status" value="1"/>
</dbReference>
<dbReference type="Pfam" id="PF02912">
    <property type="entry name" value="Phe_tRNA-synt_N"/>
    <property type="match status" value="1"/>
</dbReference>
<dbReference type="InterPro" id="IPR045864">
    <property type="entry name" value="aa-tRNA-synth_II/BPL/LPL"/>
</dbReference>
<evidence type="ECO:0000256" key="1">
    <source>
        <dbReference type="ARBA" id="ARBA00004496"/>
    </source>
</evidence>
<dbReference type="InterPro" id="IPR004188">
    <property type="entry name" value="Phe-tRNA_ligase_II_N"/>
</dbReference>
<dbReference type="GO" id="GO:0000049">
    <property type="term" value="F:tRNA binding"/>
    <property type="evidence" value="ECO:0007669"/>
    <property type="project" value="InterPro"/>
</dbReference>
<comment type="cofactor">
    <cofactor evidence="13">
        <name>Mg(2+)</name>
        <dbReference type="ChEBI" id="CHEBI:18420"/>
    </cofactor>
    <text evidence="13">Binds 2 magnesium ions per tetramer.</text>
</comment>
<dbReference type="Proteomes" id="UP000034682">
    <property type="component" value="Unassembled WGS sequence"/>
</dbReference>
<evidence type="ECO:0000256" key="8">
    <source>
        <dbReference type="ARBA" id="ARBA00022840"/>
    </source>
</evidence>
<dbReference type="GO" id="GO:0004826">
    <property type="term" value="F:phenylalanine-tRNA ligase activity"/>
    <property type="evidence" value="ECO:0007669"/>
    <property type="project" value="UniProtKB-UniRule"/>
</dbReference>
<evidence type="ECO:0000256" key="6">
    <source>
        <dbReference type="ARBA" id="ARBA00022723"/>
    </source>
</evidence>
<dbReference type="GO" id="GO:0000287">
    <property type="term" value="F:magnesium ion binding"/>
    <property type="evidence" value="ECO:0007669"/>
    <property type="project" value="UniProtKB-UniRule"/>
</dbReference>
<dbReference type="InterPro" id="IPR022911">
    <property type="entry name" value="Phe_tRNA_ligase_alpha1_bac"/>
</dbReference>
<dbReference type="SUPFAM" id="SSF55681">
    <property type="entry name" value="Class II aaRS and biotin synthetases"/>
    <property type="match status" value="1"/>
</dbReference>
<dbReference type="PROSITE" id="PS50862">
    <property type="entry name" value="AA_TRNA_LIGASE_II"/>
    <property type="match status" value="1"/>
</dbReference>
<dbReference type="HAMAP" id="MF_00281">
    <property type="entry name" value="Phe_tRNA_synth_alpha1"/>
    <property type="match status" value="1"/>
</dbReference>
<comment type="similarity">
    <text evidence="2 13">Belongs to the class-II aminoacyl-tRNA synthetase family. Phe-tRNA synthetase alpha subunit type 1 subfamily.</text>
</comment>
<keyword evidence="9 13" id="KW-0460">Magnesium</keyword>
<keyword evidence="11 13" id="KW-0030">Aminoacyl-tRNA synthetase</keyword>
<evidence type="ECO:0000256" key="3">
    <source>
        <dbReference type="ARBA" id="ARBA00011209"/>
    </source>
</evidence>
<evidence type="ECO:0000256" key="11">
    <source>
        <dbReference type="ARBA" id="ARBA00023146"/>
    </source>
</evidence>
<dbReference type="PATRIC" id="fig|1618655.3.peg.345"/>
<organism evidence="15 16">
    <name type="scientific">Candidatus Giovannonibacteria bacterium GW2011_GWB1_47_6b</name>
    <dbReference type="NCBI Taxonomy" id="1618655"/>
    <lineage>
        <taxon>Bacteria</taxon>
        <taxon>Candidatus Giovannoniibacteriota</taxon>
    </lineage>
</organism>
<keyword evidence="6 13" id="KW-0479">Metal-binding</keyword>
<dbReference type="CDD" id="cd00496">
    <property type="entry name" value="PheRS_alpha_core"/>
    <property type="match status" value="1"/>
</dbReference>
<proteinExistence type="inferred from homology"/>
<dbReference type="NCBIfam" id="TIGR00468">
    <property type="entry name" value="pheS"/>
    <property type="match status" value="1"/>
</dbReference>
<evidence type="ECO:0000313" key="15">
    <source>
        <dbReference type="EMBL" id="KKU76709.1"/>
    </source>
</evidence>
<dbReference type="InterPro" id="IPR006195">
    <property type="entry name" value="aa-tRNA-synth_II"/>
</dbReference>
<sequence length="344" mass="39839">MELLETLKKRALEALEKVADASGLAQWEIEIFGRKQGELTRLLRSLRDLPEAERRKIGAGANKLREKLEEELNKKRAFIKKQTTKRELLKEKVDITFPGTRRKRGHLHPLTQIRLTSEHIFTSLGFAIVEGPEIETEFYNFDALNMAGHSARDMQETFWLDKSIPGKNRYVPRTQVTGIQVRFMERHNPPFRIVYSGTCFRREATDASHEFQFDQLECLMVDKDITVANLKYILHAFFEKLFGKGVEIRLRPSYFPFTEPSFEVDITCIGCSGRGCSICKQSGWVELLGAGMVNQKVFKAAGYVPRQWQGFAFGMGLDRIAMMKYKIPDIRLFRQNDIRFLQQF</sequence>
<evidence type="ECO:0000256" key="9">
    <source>
        <dbReference type="ARBA" id="ARBA00022842"/>
    </source>
</evidence>
<dbReference type="GO" id="GO:0006432">
    <property type="term" value="P:phenylalanyl-tRNA aminoacylation"/>
    <property type="evidence" value="ECO:0007669"/>
    <property type="project" value="UniProtKB-UniRule"/>
</dbReference>
<dbReference type="AlphaFoldDB" id="A0A0G1T4I6"/>
<dbReference type="GO" id="GO:0005737">
    <property type="term" value="C:cytoplasm"/>
    <property type="evidence" value="ECO:0007669"/>
    <property type="project" value="UniProtKB-SubCell"/>
</dbReference>
<dbReference type="InterPro" id="IPR010978">
    <property type="entry name" value="tRNA-bd_arm"/>
</dbReference>
<feature type="binding site" evidence="13">
    <location>
        <position position="259"/>
    </location>
    <ligand>
        <name>Mg(2+)</name>
        <dbReference type="ChEBI" id="CHEBI:18420"/>
        <note>shared with beta subunit</note>
    </ligand>
</feature>
<dbReference type="InterPro" id="IPR002319">
    <property type="entry name" value="Phenylalanyl-tRNA_Synthase"/>
</dbReference>
<dbReference type="Gene3D" id="3.30.930.10">
    <property type="entry name" value="Bira Bifunctional Protein, Domain 2"/>
    <property type="match status" value="1"/>
</dbReference>
<evidence type="ECO:0000256" key="13">
    <source>
        <dbReference type="HAMAP-Rule" id="MF_00281"/>
    </source>
</evidence>
<dbReference type="PANTHER" id="PTHR11538:SF41">
    <property type="entry name" value="PHENYLALANINE--TRNA LIGASE, MITOCHONDRIAL"/>
    <property type="match status" value="1"/>
</dbReference>
<comment type="catalytic activity">
    <reaction evidence="12 13">
        <text>tRNA(Phe) + L-phenylalanine + ATP = L-phenylalanyl-tRNA(Phe) + AMP + diphosphate + H(+)</text>
        <dbReference type="Rhea" id="RHEA:19413"/>
        <dbReference type="Rhea" id="RHEA-COMP:9668"/>
        <dbReference type="Rhea" id="RHEA-COMP:9699"/>
        <dbReference type="ChEBI" id="CHEBI:15378"/>
        <dbReference type="ChEBI" id="CHEBI:30616"/>
        <dbReference type="ChEBI" id="CHEBI:33019"/>
        <dbReference type="ChEBI" id="CHEBI:58095"/>
        <dbReference type="ChEBI" id="CHEBI:78442"/>
        <dbReference type="ChEBI" id="CHEBI:78531"/>
        <dbReference type="ChEBI" id="CHEBI:456215"/>
        <dbReference type="EC" id="6.1.1.20"/>
    </reaction>
</comment>
<comment type="subunit">
    <text evidence="3 13">Tetramer of two alpha and two beta subunits.</text>
</comment>
<keyword evidence="4 13" id="KW-0963">Cytoplasm</keyword>
<dbReference type="PANTHER" id="PTHR11538">
    <property type="entry name" value="PHENYLALANYL-TRNA SYNTHETASE"/>
    <property type="match status" value="1"/>
</dbReference>
<dbReference type="GO" id="GO:0005524">
    <property type="term" value="F:ATP binding"/>
    <property type="evidence" value="ECO:0007669"/>
    <property type="project" value="UniProtKB-UniRule"/>
</dbReference>
<evidence type="ECO:0000256" key="4">
    <source>
        <dbReference type="ARBA" id="ARBA00022490"/>
    </source>
</evidence>
<accession>A0A0G1T4I6</accession>
<feature type="domain" description="Aminoacyl-transfer RNA synthetases class-II family profile" evidence="14">
    <location>
        <begin position="120"/>
        <end position="335"/>
    </location>
</feature>
<evidence type="ECO:0000256" key="2">
    <source>
        <dbReference type="ARBA" id="ARBA00010207"/>
    </source>
</evidence>
<dbReference type="Pfam" id="PF01409">
    <property type="entry name" value="tRNA-synt_2d"/>
    <property type="match status" value="1"/>
</dbReference>
<evidence type="ECO:0000313" key="16">
    <source>
        <dbReference type="Proteomes" id="UP000034682"/>
    </source>
</evidence>
<evidence type="ECO:0000256" key="7">
    <source>
        <dbReference type="ARBA" id="ARBA00022741"/>
    </source>
</evidence>
<evidence type="ECO:0000256" key="12">
    <source>
        <dbReference type="ARBA" id="ARBA00049255"/>
    </source>
</evidence>
<keyword evidence="10 13" id="KW-0648">Protein biosynthesis</keyword>
<comment type="subcellular location">
    <subcellularLocation>
        <location evidence="1 13">Cytoplasm</location>
    </subcellularLocation>
</comment>